<dbReference type="Proteomes" id="UP000552038">
    <property type="component" value="Unassembled WGS sequence"/>
</dbReference>
<accession>A0AAP7A134</accession>
<name>A0AAP7A134_PAEAL</name>
<evidence type="ECO:0000313" key="1">
    <source>
        <dbReference type="EMBL" id="NOJ71416.1"/>
    </source>
</evidence>
<sequence>MRGRKATDGLRVTFCVPGRNDPEHKFITARVVYAYGCVRFFTFSRDIDLRYTRRYVIPSLLNRKEKGTREK</sequence>
<dbReference type="AlphaFoldDB" id="A0AAP7A134"/>
<evidence type="ECO:0000313" key="2">
    <source>
        <dbReference type="Proteomes" id="UP000552038"/>
    </source>
</evidence>
<reference evidence="1 2" key="1">
    <citation type="submission" date="2020-05" db="EMBL/GenBank/DDBJ databases">
        <title>Whole genome sequencing and identification of novel metabolites from Paenibacillus alvei strain JR949.</title>
        <authorList>
            <person name="Rajendhran J."/>
            <person name="Sree Pranav P."/>
            <person name="Mahalakshmi B."/>
            <person name="Karthikeyan R."/>
        </authorList>
    </citation>
    <scope>NUCLEOTIDE SEQUENCE [LARGE SCALE GENOMIC DNA]</scope>
    <source>
        <strain evidence="1 2">JR949</strain>
    </source>
</reference>
<dbReference type="RefSeq" id="WP_171416881.1">
    <property type="nucleotide sequence ID" value="NZ_JABFOR010000014.1"/>
</dbReference>
<proteinExistence type="predicted"/>
<gene>
    <name evidence="1" type="ORF">HMI46_12695</name>
</gene>
<comment type="caution">
    <text evidence="1">The sequence shown here is derived from an EMBL/GenBank/DDBJ whole genome shotgun (WGS) entry which is preliminary data.</text>
</comment>
<organism evidence="1 2">
    <name type="scientific">Paenibacillus alvei</name>
    <name type="common">Bacillus alvei</name>
    <dbReference type="NCBI Taxonomy" id="44250"/>
    <lineage>
        <taxon>Bacteria</taxon>
        <taxon>Bacillati</taxon>
        <taxon>Bacillota</taxon>
        <taxon>Bacilli</taxon>
        <taxon>Bacillales</taxon>
        <taxon>Paenibacillaceae</taxon>
        <taxon>Paenibacillus</taxon>
    </lineage>
</organism>
<dbReference type="EMBL" id="JABFOR010000014">
    <property type="protein sequence ID" value="NOJ71416.1"/>
    <property type="molecule type" value="Genomic_DNA"/>
</dbReference>
<protein>
    <submittedName>
        <fullName evidence="1">Uncharacterized protein</fullName>
    </submittedName>
</protein>